<dbReference type="EMBL" id="JABVBA010000002">
    <property type="protein sequence ID" value="NVF10980.1"/>
    <property type="molecule type" value="Genomic_DNA"/>
</dbReference>
<keyword evidence="2" id="KW-1185">Reference proteome</keyword>
<name>A0ABX2N8I1_9FIRM</name>
<dbReference type="SUPFAM" id="SSF56784">
    <property type="entry name" value="HAD-like"/>
    <property type="match status" value="1"/>
</dbReference>
<organism evidence="1 2">
    <name type="scientific">Anaerococcus faecalis</name>
    <dbReference type="NCBI Taxonomy" id="2742993"/>
    <lineage>
        <taxon>Bacteria</taxon>
        <taxon>Bacillati</taxon>
        <taxon>Bacillota</taxon>
        <taxon>Tissierellia</taxon>
        <taxon>Tissierellales</taxon>
        <taxon>Peptoniphilaceae</taxon>
        <taxon>Anaerococcus</taxon>
    </lineage>
</organism>
<dbReference type="RefSeq" id="WP_176269477.1">
    <property type="nucleotide sequence ID" value="NZ_JABVBA010000002.1"/>
</dbReference>
<keyword evidence="1" id="KW-0378">Hydrolase</keyword>
<dbReference type="InterPro" id="IPR041492">
    <property type="entry name" value="HAD_2"/>
</dbReference>
<dbReference type="InterPro" id="IPR023214">
    <property type="entry name" value="HAD_sf"/>
</dbReference>
<dbReference type="NCBIfam" id="TIGR01549">
    <property type="entry name" value="HAD-SF-IA-v1"/>
    <property type="match status" value="1"/>
</dbReference>
<dbReference type="GO" id="GO:0016787">
    <property type="term" value="F:hydrolase activity"/>
    <property type="evidence" value="ECO:0007669"/>
    <property type="project" value="UniProtKB-KW"/>
</dbReference>
<accession>A0ABX2N8I1</accession>
<dbReference type="Proteomes" id="UP000540919">
    <property type="component" value="Unassembled WGS sequence"/>
</dbReference>
<proteinExistence type="predicted"/>
<dbReference type="Gene3D" id="1.10.150.240">
    <property type="entry name" value="Putative phosphatase, domain 2"/>
    <property type="match status" value="1"/>
</dbReference>
<gene>
    <name evidence="1" type="ORF">HV819_03095</name>
</gene>
<dbReference type="InterPro" id="IPR023198">
    <property type="entry name" value="PGP-like_dom2"/>
</dbReference>
<dbReference type="InterPro" id="IPR006439">
    <property type="entry name" value="HAD-SF_hydro_IA"/>
</dbReference>
<dbReference type="InterPro" id="IPR036412">
    <property type="entry name" value="HAD-like_sf"/>
</dbReference>
<dbReference type="Gene3D" id="3.40.50.1000">
    <property type="entry name" value="HAD superfamily/HAD-like"/>
    <property type="match status" value="1"/>
</dbReference>
<evidence type="ECO:0000313" key="2">
    <source>
        <dbReference type="Proteomes" id="UP000540919"/>
    </source>
</evidence>
<dbReference type="PANTHER" id="PTHR43434">
    <property type="entry name" value="PHOSPHOGLYCOLATE PHOSPHATASE"/>
    <property type="match status" value="1"/>
</dbReference>
<dbReference type="SFLD" id="SFLDS00003">
    <property type="entry name" value="Haloacid_Dehalogenase"/>
    <property type="match status" value="1"/>
</dbReference>
<reference evidence="1 2" key="1">
    <citation type="submission" date="2020-06" db="EMBL/GenBank/DDBJ databases">
        <title>Anaerococcus sp. nov., isolated form swine feces.</title>
        <authorList>
            <person name="Yu S."/>
        </authorList>
    </citation>
    <scope>NUCLEOTIDE SEQUENCE [LARGE SCALE GENOMIC DNA]</scope>
    <source>
        <strain evidence="1 2">AGMB00486</strain>
    </source>
</reference>
<dbReference type="PANTHER" id="PTHR43434:SF20">
    <property type="entry name" value="5'-NUCLEOTIDASE"/>
    <property type="match status" value="1"/>
</dbReference>
<evidence type="ECO:0000313" key="1">
    <source>
        <dbReference type="EMBL" id="NVF10980.1"/>
    </source>
</evidence>
<comment type="caution">
    <text evidence="1">The sequence shown here is derived from an EMBL/GenBank/DDBJ whole genome shotgun (WGS) entry which is preliminary data.</text>
</comment>
<protein>
    <submittedName>
        <fullName evidence="1">HAD-IA family hydrolase</fullName>
    </submittedName>
</protein>
<sequence>MIKNIIFDLDGTISKSGEGIIKAFEYSLDKMDIIYKVDDLKKYIGPPLRESFVKEVGEAKADEAVDYYRYYYFEKGMYETSMYEGIEQLIKYLYNNSYRLFVATSKGRESSLKILDYFGIGNYFTYVEGSTESLNTKVRVLESLLRKNNLKRDESIMIGDRLYDINASFKLGLKSIGVEYGYGNIGEFKRASYIVKEPLEIKDILEKIN</sequence>
<dbReference type="Pfam" id="PF13419">
    <property type="entry name" value="HAD_2"/>
    <property type="match status" value="1"/>
</dbReference>
<dbReference type="InterPro" id="IPR050155">
    <property type="entry name" value="HAD-like_hydrolase_sf"/>
</dbReference>
<dbReference type="SFLD" id="SFLDG01129">
    <property type="entry name" value="C1.5:_HAD__Beta-PGM__Phosphata"/>
    <property type="match status" value="1"/>
</dbReference>